<evidence type="ECO:0000256" key="10">
    <source>
        <dbReference type="ARBA" id="ARBA00023004"/>
    </source>
</evidence>
<evidence type="ECO:0000313" key="20">
    <source>
        <dbReference type="EMBL" id="KAF9580780.1"/>
    </source>
</evidence>
<keyword evidence="10" id="KW-0408">Iron</keyword>
<feature type="domain" description="Aconitase A/isopropylmalate dehydratase small subunit swivel" evidence="19">
    <location>
        <begin position="809"/>
        <end position="938"/>
    </location>
</feature>
<evidence type="ECO:0000256" key="7">
    <source>
        <dbReference type="ARBA" id="ARBA00022532"/>
    </source>
</evidence>
<dbReference type="InterPro" id="IPR006248">
    <property type="entry name" value="Aconitase_mito-like"/>
</dbReference>
<evidence type="ECO:0000256" key="2">
    <source>
        <dbReference type="ARBA" id="ARBA00004173"/>
    </source>
</evidence>
<keyword evidence="8" id="KW-0479">Metal-binding</keyword>
<feature type="region of interest" description="Disordered" evidence="16">
    <location>
        <begin position="132"/>
        <end position="197"/>
    </location>
</feature>
<sequence>TKAGSNVSNGALSPLVIGLISAGTAALFIALVAIGLLLRTRRRYKGNSAHFRSLDDLAPSPTDDMSKGSLFKGEGGNPGMNGSGMATGIGSDYGRDDGFNAPESFSAIAGRSSITTTRSAEPMIKGASSMLAYQSTSPPSPTAPMPLLERKPSVPQSLTHPSSDAISISMASPAKRDGSAPQSPSHPDRYPRLEPVLSANDAQLIAETFRKSMRKPRWYEDRDLEEDDDEADGERHSAAIKAPLRTFAKAAGTGSARKVQMSNFEKDQFINYQRIENNLAIVKKRLNRPLTLSEKIVYGHLDNAQGQEIERGKSYLKLRPDRVACQDATAQMALLQFMSAGLPNVAVPSTVHCDHLIEAQLGGEKDLLRAKDINREVYDFLSSSCAKYGLGFWKPGSGIIHQIILENYAFPGGLMIGTDSHTPNAGGLGMVAIGVGGADAVDVMANIPWELKCPNVIGVKLTGKMSGWTSAKDVILKVAGILTVKGGTGAIVEYFGPGVDSLSCTGMATICNMGAEIGATTSLFPYNSRMGDYLRATTRPYIADWADSFQQNLKADAGAHYDQVIEIDLNTLEPHINGPFTPDLATPLSKFKDAVKANGWPKKLEVGLIGSCTNSSYEDMSRSASIAKEALDHGLKAKSIFTITPGSEQIRATIDRDGQMETLNAAGGVVLANACGPCIGQWDRKDVPKGTKNSIITSYNRNFTGRNDANPQTHAFVASPEIVTAMTFAGDLTFNPTTDTLVGKDGKPFKLSAPHGNELPPRGYDPGEETYQGPPKEKADIQVLVSPTSDRLQILQPFSKWNGKDMENMPVLIKVKGKCTTDHISMAGPWLKYRGHLDNISNNMLIGALNSENNEVNSIKNTFTGEYGAVPAVARDYKARKQPWIVIGDENYGEGSSREHAALEVRHLGGAAVITKSFARIHETNCKKQGLLPLTFANPADYDKVEPFDKVSIRGLTQFKEGVPLTLHVKKPNGKELDIKLNHSFNSDQIQWFKFGSALNQMAAKADSNA</sequence>
<dbReference type="EC" id="4.2.1.3" evidence="5"/>
<dbReference type="InterPro" id="IPR015931">
    <property type="entry name" value="Acnase/IPM_dHydase_lsu_aba_1/3"/>
</dbReference>
<protein>
    <recommendedName>
        <fullName evidence="6">Aconitate hydratase, mitochondrial</fullName>
        <ecNumber evidence="5">4.2.1.3</ecNumber>
    </recommendedName>
    <alternativeName>
        <fullName evidence="15">Citrate hydro-lyase</fullName>
    </alternativeName>
</protein>
<dbReference type="Proteomes" id="UP000780801">
    <property type="component" value="Unassembled WGS sequence"/>
</dbReference>
<dbReference type="PROSITE" id="PS01244">
    <property type="entry name" value="ACONITASE_2"/>
    <property type="match status" value="1"/>
</dbReference>
<feature type="transmembrane region" description="Helical" evidence="17">
    <location>
        <begin position="15"/>
        <end position="38"/>
    </location>
</feature>
<evidence type="ECO:0000256" key="1">
    <source>
        <dbReference type="ARBA" id="ARBA00001966"/>
    </source>
</evidence>
<dbReference type="GO" id="GO:0051539">
    <property type="term" value="F:4 iron, 4 sulfur cluster binding"/>
    <property type="evidence" value="ECO:0007669"/>
    <property type="project" value="InterPro"/>
</dbReference>
<feature type="non-terminal residue" evidence="20">
    <location>
        <position position="1"/>
    </location>
</feature>
<dbReference type="PANTHER" id="PTHR43160:SF3">
    <property type="entry name" value="ACONITATE HYDRATASE, MITOCHONDRIAL"/>
    <property type="match status" value="1"/>
</dbReference>
<evidence type="ECO:0000256" key="13">
    <source>
        <dbReference type="ARBA" id="ARBA00023239"/>
    </source>
</evidence>
<evidence type="ECO:0000256" key="11">
    <source>
        <dbReference type="ARBA" id="ARBA00023014"/>
    </source>
</evidence>
<evidence type="ECO:0000256" key="15">
    <source>
        <dbReference type="ARBA" id="ARBA00029682"/>
    </source>
</evidence>
<evidence type="ECO:0000256" key="17">
    <source>
        <dbReference type="SAM" id="Phobius"/>
    </source>
</evidence>
<keyword evidence="13" id="KW-0456">Lyase</keyword>
<dbReference type="InterPro" id="IPR015932">
    <property type="entry name" value="Aconitase_dom2"/>
</dbReference>
<dbReference type="PRINTS" id="PR00415">
    <property type="entry name" value="ACONITASE"/>
</dbReference>
<accession>A0A9P6KDI8</accession>
<keyword evidence="21" id="KW-1185">Reference proteome</keyword>
<comment type="caution">
    <text evidence="20">The sequence shown here is derived from an EMBL/GenBank/DDBJ whole genome shotgun (WGS) entry which is preliminary data.</text>
</comment>
<dbReference type="InterPro" id="IPR000573">
    <property type="entry name" value="AconitaseA/IPMdHydase_ssu_swvl"/>
</dbReference>
<dbReference type="SUPFAM" id="SSF53732">
    <property type="entry name" value="Aconitase iron-sulfur domain"/>
    <property type="match status" value="1"/>
</dbReference>
<dbReference type="GO" id="GO:0005829">
    <property type="term" value="C:cytosol"/>
    <property type="evidence" value="ECO:0007669"/>
    <property type="project" value="TreeGrafter"/>
</dbReference>
<keyword evidence="7" id="KW-0816">Tricarboxylic acid cycle</keyword>
<dbReference type="GO" id="GO:0003994">
    <property type="term" value="F:aconitate hydratase activity"/>
    <property type="evidence" value="ECO:0007669"/>
    <property type="project" value="UniProtKB-EC"/>
</dbReference>
<dbReference type="FunFam" id="3.20.19.10:FF:000002">
    <property type="entry name" value="Aconitate hydratase, mitochondrial"/>
    <property type="match status" value="1"/>
</dbReference>
<dbReference type="OrthoDB" id="2224430at2759"/>
<keyword evidence="9" id="KW-0809">Transit peptide</keyword>
<keyword evidence="17" id="KW-0472">Membrane</keyword>
<dbReference type="Gene3D" id="3.40.1060.10">
    <property type="entry name" value="Aconitase, Domain 2"/>
    <property type="match status" value="1"/>
</dbReference>
<dbReference type="InterPro" id="IPR001030">
    <property type="entry name" value="Acoase/IPM_deHydtase_lsu_aba"/>
</dbReference>
<dbReference type="EMBL" id="JAABOA010001856">
    <property type="protein sequence ID" value="KAF9580780.1"/>
    <property type="molecule type" value="Genomic_DNA"/>
</dbReference>
<comment type="cofactor">
    <cofactor evidence="1">
        <name>[4Fe-4S] cluster</name>
        <dbReference type="ChEBI" id="CHEBI:49883"/>
    </cofactor>
</comment>
<evidence type="ECO:0000256" key="5">
    <source>
        <dbReference type="ARBA" id="ARBA00012926"/>
    </source>
</evidence>
<evidence type="ECO:0000256" key="12">
    <source>
        <dbReference type="ARBA" id="ARBA00023128"/>
    </source>
</evidence>
<dbReference type="FunFam" id="3.30.499.10:FF:000004">
    <property type="entry name" value="Aconitate hydratase, mitochondrial"/>
    <property type="match status" value="1"/>
</dbReference>
<dbReference type="Gene3D" id="3.20.19.10">
    <property type="entry name" value="Aconitase, domain 4"/>
    <property type="match status" value="1"/>
</dbReference>
<keyword evidence="12" id="KW-0496">Mitochondrion</keyword>
<feature type="region of interest" description="Disordered" evidence="16">
    <location>
        <begin position="745"/>
        <end position="764"/>
    </location>
</feature>
<evidence type="ECO:0000313" key="21">
    <source>
        <dbReference type="Proteomes" id="UP000780801"/>
    </source>
</evidence>
<evidence type="ECO:0000256" key="14">
    <source>
        <dbReference type="ARBA" id="ARBA00023501"/>
    </source>
</evidence>
<dbReference type="AlphaFoldDB" id="A0A9P6KDI8"/>
<keyword evidence="17" id="KW-0812">Transmembrane</keyword>
<comment type="subcellular location">
    <subcellularLocation>
        <location evidence="2">Mitochondrion</location>
    </subcellularLocation>
</comment>
<dbReference type="InterPro" id="IPR036008">
    <property type="entry name" value="Aconitase_4Fe-4S_dom"/>
</dbReference>
<dbReference type="Pfam" id="PF00694">
    <property type="entry name" value="Aconitase_C"/>
    <property type="match status" value="1"/>
</dbReference>
<evidence type="ECO:0000259" key="18">
    <source>
        <dbReference type="Pfam" id="PF00330"/>
    </source>
</evidence>
<dbReference type="Pfam" id="PF00330">
    <property type="entry name" value="Aconitase"/>
    <property type="match status" value="1"/>
</dbReference>
<dbReference type="GO" id="GO:0006099">
    <property type="term" value="P:tricarboxylic acid cycle"/>
    <property type="evidence" value="ECO:0007669"/>
    <property type="project" value="UniProtKB-KW"/>
</dbReference>
<keyword evidence="17" id="KW-1133">Transmembrane helix</keyword>
<feature type="domain" description="Aconitase/3-isopropylmalate dehydratase large subunit alpha/beta/alpha" evidence="18">
    <location>
        <begin position="294"/>
        <end position="730"/>
    </location>
</feature>
<name>A0A9P6KDI8_9FUNG</name>
<dbReference type="Gene3D" id="3.30.499.10">
    <property type="entry name" value="Aconitase, domain 3"/>
    <property type="match status" value="2"/>
</dbReference>
<dbReference type="InterPro" id="IPR050926">
    <property type="entry name" value="Aconitase/IPM_isomerase"/>
</dbReference>
<dbReference type="PROSITE" id="PS00450">
    <property type="entry name" value="ACONITASE_1"/>
    <property type="match status" value="1"/>
</dbReference>
<gene>
    <name evidence="20" type="primary">ACO1_1</name>
    <name evidence="20" type="ORF">BGW38_002432</name>
</gene>
<dbReference type="FunFam" id="3.40.1060.10:FF:000001">
    <property type="entry name" value="Aconitate hydratase, mitochondrial"/>
    <property type="match status" value="1"/>
</dbReference>
<dbReference type="InterPro" id="IPR015928">
    <property type="entry name" value="Aconitase/3IPM_dehydase_swvl"/>
</dbReference>
<dbReference type="CDD" id="cd01584">
    <property type="entry name" value="AcnA_Mitochondrial"/>
    <property type="match status" value="1"/>
</dbReference>
<evidence type="ECO:0000256" key="3">
    <source>
        <dbReference type="ARBA" id="ARBA00004717"/>
    </source>
</evidence>
<organism evidence="20 21">
    <name type="scientific">Lunasporangiospora selenospora</name>
    <dbReference type="NCBI Taxonomy" id="979761"/>
    <lineage>
        <taxon>Eukaryota</taxon>
        <taxon>Fungi</taxon>
        <taxon>Fungi incertae sedis</taxon>
        <taxon>Mucoromycota</taxon>
        <taxon>Mortierellomycotina</taxon>
        <taxon>Mortierellomycetes</taxon>
        <taxon>Mortierellales</taxon>
        <taxon>Mortierellaceae</taxon>
        <taxon>Lunasporangiospora</taxon>
    </lineage>
</organism>
<comment type="similarity">
    <text evidence="4">Belongs to the aconitase/IPM isomerase family.</text>
</comment>
<dbReference type="SUPFAM" id="SSF52016">
    <property type="entry name" value="LeuD/IlvD-like"/>
    <property type="match status" value="1"/>
</dbReference>
<comment type="catalytic activity">
    <reaction evidence="14">
        <text>citrate = D-threo-isocitrate</text>
        <dbReference type="Rhea" id="RHEA:10336"/>
        <dbReference type="ChEBI" id="CHEBI:15562"/>
        <dbReference type="ChEBI" id="CHEBI:16947"/>
        <dbReference type="EC" id="4.2.1.3"/>
    </reaction>
</comment>
<evidence type="ECO:0000256" key="9">
    <source>
        <dbReference type="ARBA" id="ARBA00022946"/>
    </source>
</evidence>
<dbReference type="GO" id="GO:0046872">
    <property type="term" value="F:metal ion binding"/>
    <property type="evidence" value="ECO:0007669"/>
    <property type="project" value="UniProtKB-KW"/>
</dbReference>
<dbReference type="FunFam" id="3.30.499.10:FF:000003">
    <property type="entry name" value="Aconitate hydratase, mitochondrial"/>
    <property type="match status" value="1"/>
</dbReference>
<evidence type="ECO:0000259" key="19">
    <source>
        <dbReference type="Pfam" id="PF00694"/>
    </source>
</evidence>
<dbReference type="PANTHER" id="PTHR43160">
    <property type="entry name" value="ACONITATE HYDRATASE B"/>
    <property type="match status" value="1"/>
</dbReference>
<reference evidence="20" key="1">
    <citation type="journal article" date="2020" name="Fungal Divers.">
        <title>Resolving the Mortierellaceae phylogeny through synthesis of multi-gene phylogenetics and phylogenomics.</title>
        <authorList>
            <person name="Vandepol N."/>
            <person name="Liber J."/>
            <person name="Desiro A."/>
            <person name="Na H."/>
            <person name="Kennedy M."/>
            <person name="Barry K."/>
            <person name="Grigoriev I.V."/>
            <person name="Miller A.N."/>
            <person name="O'Donnell K."/>
            <person name="Stajich J.E."/>
            <person name="Bonito G."/>
        </authorList>
    </citation>
    <scope>NUCLEOTIDE SEQUENCE</scope>
    <source>
        <strain evidence="20">KOD1015</strain>
    </source>
</reference>
<dbReference type="InterPro" id="IPR018136">
    <property type="entry name" value="Aconitase_4Fe-4S_BS"/>
</dbReference>
<evidence type="ECO:0000256" key="16">
    <source>
        <dbReference type="SAM" id="MobiDB-lite"/>
    </source>
</evidence>
<dbReference type="NCBIfam" id="TIGR01340">
    <property type="entry name" value="aconitase_mito"/>
    <property type="match status" value="1"/>
</dbReference>
<comment type="pathway">
    <text evidence="3">Carbohydrate metabolism; tricarboxylic acid cycle; isocitrate from oxaloacetate: step 2/2.</text>
</comment>
<dbReference type="GO" id="GO:0005739">
    <property type="term" value="C:mitochondrion"/>
    <property type="evidence" value="ECO:0007669"/>
    <property type="project" value="UniProtKB-SubCell"/>
</dbReference>
<proteinExistence type="inferred from homology"/>
<evidence type="ECO:0000256" key="8">
    <source>
        <dbReference type="ARBA" id="ARBA00022723"/>
    </source>
</evidence>
<keyword evidence="11" id="KW-0411">Iron-sulfur</keyword>
<evidence type="ECO:0000256" key="4">
    <source>
        <dbReference type="ARBA" id="ARBA00007185"/>
    </source>
</evidence>
<evidence type="ECO:0000256" key="6">
    <source>
        <dbReference type="ARBA" id="ARBA00015940"/>
    </source>
</evidence>
<feature type="compositionally biased region" description="Polar residues" evidence="16">
    <location>
        <begin position="154"/>
        <end position="170"/>
    </location>
</feature>
<dbReference type="NCBIfam" id="NF005558">
    <property type="entry name" value="PRK07229.1"/>
    <property type="match status" value="1"/>
</dbReference>